<keyword evidence="2" id="KW-0732">Signal</keyword>
<keyword evidence="4" id="KW-1185">Reference proteome</keyword>
<gene>
    <name evidence="3" type="ORF">EH31_02810</name>
</gene>
<evidence type="ECO:0000313" key="4">
    <source>
        <dbReference type="Proteomes" id="UP000027647"/>
    </source>
</evidence>
<dbReference type="EMBL" id="JMIW01000001">
    <property type="protein sequence ID" value="KEO91618.1"/>
    <property type="molecule type" value="Genomic_DNA"/>
</dbReference>
<reference evidence="3 4" key="1">
    <citation type="submission" date="2014-04" db="EMBL/GenBank/DDBJ databases">
        <title>A comprehensive comparison of genomes of Erythrobacter spp. strains.</title>
        <authorList>
            <person name="Zheng Q."/>
        </authorList>
    </citation>
    <scope>NUCLEOTIDE SEQUENCE [LARGE SCALE GENOMIC DNA]</scope>
    <source>
        <strain evidence="3 4">DSM 6997</strain>
    </source>
</reference>
<proteinExistence type="predicted"/>
<evidence type="ECO:0000256" key="1">
    <source>
        <dbReference type="SAM" id="MobiDB-lite"/>
    </source>
</evidence>
<name>A0A074MIG8_ERYLO</name>
<accession>A0A074MIG8</accession>
<protein>
    <submittedName>
        <fullName evidence="3">Uncharacterized protein</fullName>
    </submittedName>
</protein>
<evidence type="ECO:0000313" key="3">
    <source>
        <dbReference type="EMBL" id="KEO91618.1"/>
    </source>
</evidence>
<feature type="region of interest" description="Disordered" evidence="1">
    <location>
        <begin position="160"/>
        <end position="199"/>
    </location>
</feature>
<feature type="chain" id="PRO_5001699330" evidence="2">
    <location>
        <begin position="28"/>
        <end position="199"/>
    </location>
</feature>
<dbReference type="RefSeq" id="WP_199796990.1">
    <property type="nucleotide sequence ID" value="NZ_JMIW01000001.1"/>
</dbReference>
<dbReference type="eggNOG" id="ENOG50333E1">
    <property type="taxonomic scope" value="Bacteria"/>
</dbReference>
<evidence type="ECO:0000256" key="2">
    <source>
        <dbReference type="SAM" id="SignalP"/>
    </source>
</evidence>
<organism evidence="3 4">
    <name type="scientific">Erythrobacter longus</name>
    <dbReference type="NCBI Taxonomy" id="1044"/>
    <lineage>
        <taxon>Bacteria</taxon>
        <taxon>Pseudomonadati</taxon>
        <taxon>Pseudomonadota</taxon>
        <taxon>Alphaproteobacteria</taxon>
        <taxon>Sphingomonadales</taxon>
        <taxon>Erythrobacteraceae</taxon>
        <taxon>Erythrobacter/Porphyrobacter group</taxon>
        <taxon>Erythrobacter</taxon>
    </lineage>
</organism>
<comment type="caution">
    <text evidence="3">The sequence shown here is derived from an EMBL/GenBank/DDBJ whole genome shotgun (WGS) entry which is preliminary data.</text>
</comment>
<feature type="signal peptide" evidence="2">
    <location>
        <begin position="1"/>
        <end position="27"/>
    </location>
</feature>
<dbReference type="AlphaFoldDB" id="A0A074MIG8"/>
<sequence length="199" mass="21193">MSISKPVKAIALGGFFALLVPLGAANAQTVQDDPDMADVARTPLEDFNIDSEDVPEILLTAAENPYDDTGITNCNAVVQEIAALDNVLGPDFDIPQEEASRISAGRVAKSVIGSFVPFRGIVREVSGANKKRNERRLAITAGMVRRAYLKGMGEARGCAYPARPREPGTEMLNAGSSNIPPNIERDAGDDPNQDTAPNE</sequence>
<dbReference type="STRING" id="1044.EH31_02810"/>
<dbReference type="Proteomes" id="UP000027647">
    <property type="component" value="Unassembled WGS sequence"/>
</dbReference>